<sequence length="184" mass="21284">MADDLEDEWWLKSSEAENHETQDNNFCVCSSPEDTATSYLRTILPKWKKLTKSELPPGSPLLLIITSSAIRAVQLNREIQDFKGEEAKCAKLFAKHFKLEEQKKYLAKQICHMGIGTPNRLQALLKDNSLHLKNVKTIVVDWNWRDIKSKRLIDIPEIKKDFMMLLQTFLIPHVHNTKCKIGLL</sequence>
<evidence type="ECO:0000313" key="2">
    <source>
        <dbReference type="Proteomes" id="UP001217089"/>
    </source>
</evidence>
<accession>A0ABQ9FG98</accession>
<gene>
    <name evidence="1" type="ORF">KUTeg_007042</name>
</gene>
<dbReference type="PANTHER" id="PTHR24030">
    <property type="entry name" value="PROTEIN CMSS1"/>
    <property type="match status" value="1"/>
</dbReference>
<evidence type="ECO:0000313" key="1">
    <source>
        <dbReference type="EMBL" id="KAJ8314892.1"/>
    </source>
</evidence>
<evidence type="ECO:0008006" key="3">
    <source>
        <dbReference type="Google" id="ProtNLM"/>
    </source>
</evidence>
<name>A0ABQ9FG98_TEGGR</name>
<dbReference type="Pfam" id="PF14617">
    <property type="entry name" value="CMS1"/>
    <property type="match status" value="1"/>
</dbReference>
<dbReference type="PANTHER" id="PTHR24030:SF0">
    <property type="entry name" value="PROTEIN CMSS1"/>
    <property type="match status" value="1"/>
</dbReference>
<proteinExistence type="predicted"/>
<dbReference type="InterPro" id="IPR027417">
    <property type="entry name" value="P-loop_NTPase"/>
</dbReference>
<dbReference type="Proteomes" id="UP001217089">
    <property type="component" value="Unassembled WGS sequence"/>
</dbReference>
<organism evidence="1 2">
    <name type="scientific">Tegillarca granosa</name>
    <name type="common">Malaysian cockle</name>
    <name type="synonym">Anadara granosa</name>
    <dbReference type="NCBI Taxonomy" id="220873"/>
    <lineage>
        <taxon>Eukaryota</taxon>
        <taxon>Metazoa</taxon>
        <taxon>Spiralia</taxon>
        <taxon>Lophotrochozoa</taxon>
        <taxon>Mollusca</taxon>
        <taxon>Bivalvia</taxon>
        <taxon>Autobranchia</taxon>
        <taxon>Pteriomorphia</taxon>
        <taxon>Arcoida</taxon>
        <taxon>Arcoidea</taxon>
        <taxon>Arcidae</taxon>
        <taxon>Tegillarca</taxon>
    </lineage>
</organism>
<dbReference type="Gene3D" id="3.40.50.300">
    <property type="entry name" value="P-loop containing nucleotide triphosphate hydrolases"/>
    <property type="match status" value="1"/>
</dbReference>
<dbReference type="EMBL" id="JARBDR010000337">
    <property type="protein sequence ID" value="KAJ8314892.1"/>
    <property type="molecule type" value="Genomic_DNA"/>
</dbReference>
<protein>
    <recommendedName>
        <fullName evidence="3">Protein CMSS1</fullName>
    </recommendedName>
</protein>
<dbReference type="InterPro" id="IPR032704">
    <property type="entry name" value="Cms1"/>
</dbReference>
<dbReference type="SUPFAM" id="SSF52540">
    <property type="entry name" value="P-loop containing nucleoside triphosphate hydrolases"/>
    <property type="match status" value="1"/>
</dbReference>
<keyword evidence="2" id="KW-1185">Reference proteome</keyword>
<comment type="caution">
    <text evidence="1">The sequence shown here is derived from an EMBL/GenBank/DDBJ whole genome shotgun (WGS) entry which is preliminary data.</text>
</comment>
<reference evidence="1 2" key="1">
    <citation type="submission" date="2022-12" db="EMBL/GenBank/DDBJ databases">
        <title>Chromosome-level genome of Tegillarca granosa.</title>
        <authorList>
            <person name="Kim J."/>
        </authorList>
    </citation>
    <scope>NUCLEOTIDE SEQUENCE [LARGE SCALE GENOMIC DNA]</scope>
    <source>
        <strain evidence="1">Teg-2019</strain>
        <tissue evidence="1">Adductor muscle</tissue>
    </source>
</reference>